<dbReference type="EMBL" id="OX597826">
    <property type="protein sequence ID" value="CAI9732329.1"/>
    <property type="molecule type" value="Genomic_DNA"/>
</dbReference>
<dbReference type="Proteomes" id="UP001162480">
    <property type="component" value="Chromosome 13"/>
</dbReference>
<protein>
    <submittedName>
        <fullName evidence="1">Uncharacterized protein</fullName>
    </submittedName>
</protein>
<evidence type="ECO:0000313" key="2">
    <source>
        <dbReference type="Proteomes" id="UP001162480"/>
    </source>
</evidence>
<name>A0AA36BE18_OCTVU</name>
<dbReference type="AlphaFoldDB" id="A0AA36BE18"/>
<accession>A0AA36BE18</accession>
<evidence type="ECO:0000313" key="1">
    <source>
        <dbReference type="EMBL" id="CAI9732329.1"/>
    </source>
</evidence>
<keyword evidence="2" id="KW-1185">Reference proteome</keyword>
<proteinExistence type="predicted"/>
<organism evidence="1 2">
    <name type="scientific">Octopus vulgaris</name>
    <name type="common">Common octopus</name>
    <dbReference type="NCBI Taxonomy" id="6645"/>
    <lineage>
        <taxon>Eukaryota</taxon>
        <taxon>Metazoa</taxon>
        <taxon>Spiralia</taxon>
        <taxon>Lophotrochozoa</taxon>
        <taxon>Mollusca</taxon>
        <taxon>Cephalopoda</taxon>
        <taxon>Coleoidea</taxon>
        <taxon>Octopodiformes</taxon>
        <taxon>Octopoda</taxon>
        <taxon>Incirrata</taxon>
        <taxon>Octopodidae</taxon>
        <taxon>Octopus</taxon>
    </lineage>
</organism>
<sequence length="103" mass="11480">MQLVEVVTSSRMNLKRMKPRSLTLEGEGERFDTGNMIEPVNHLFLLLKQKPDMLFMLLTDMMAHYPIRSTTTIMAPSPMTPLEISSILGATCLPGNITGTLLT</sequence>
<gene>
    <name evidence="1" type="ORF">OCTVUL_1B009859</name>
</gene>
<reference evidence="1" key="1">
    <citation type="submission" date="2023-08" db="EMBL/GenBank/DDBJ databases">
        <authorList>
            <person name="Alioto T."/>
            <person name="Alioto T."/>
            <person name="Gomez Garrido J."/>
        </authorList>
    </citation>
    <scope>NUCLEOTIDE SEQUENCE</scope>
</reference>